<evidence type="ECO:0000256" key="1">
    <source>
        <dbReference type="ARBA" id="ARBA00022448"/>
    </source>
</evidence>
<keyword evidence="4" id="KW-0808">Transferase</keyword>
<sequence length="195" mass="22862">MRDCLEIFKYYLRGQLKNDHLIVTDHEYLFYDQDKVGKILFYDHGFVEEIILYHDQVIFYLYYQFSSYAYAKKNFDGMMRVFRKENPLKKVIICCSGGLTSAYFTQKMNTFLKYNHAPYSVEAAAYDEVKDMVNDHELVLVAPQMRYALTQIQESVPQAHVEPIAPQVFASYDCAQLFKQILDFVKGEDDDSSSI</sequence>
<evidence type="ECO:0000256" key="3">
    <source>
        <dbReference type="ARBA" id="ARBA00022597"/>
    </source>
</evidence>
<feature type="domain" description="PTS EIIB type-3" evidence="7">
    <location>
        <begin position="88"/>
        <end position="191"/>
    </location>
</feature>
<proteinExistence type="predicted"/>
<evidence type="ECO:0000313" key="9">
    <source>
        <dbReference type="Proteomes" id="UP000268059"/>
    </source>
</evidence>
<dbReference type="KEGG" id="ebm:SG0102_26300"/>
<evidence type="ECO:0000259" key="7">
    <source>
        <dbReference type="PROSITE" id="PS51100"/>
    </source>
</evidence>
<dbReference type="InterPro" id="IPR036095">
    <property type="entry name" value="PTS_EIIB-like_sf"/>
</dbReference>
<dbReference type="InterPro" id="IPR051819">
    <property type="entry name" value="PTS_sugar-specific_EIIB"/>
</dbReference>
<dbReference type="GO" id="GO:0008982">
    <property type="term" value="F:protein-N(PI)-phosphohistidine-sugar phosphotransferase activity"/>
    <property type="evidence" value="ECO:0007669"/>
    <property type="project" value="InterPro"/>
</dbReference>
<evidence type="ECO:0000313" key="8">
    <source>
        <dbReference type="EMBL" id="BBH27696.1"/>
    </source>
</evidence>
<dbReference type="RefSeq" id="WP_157983064.1">
    <property type="nucleotide sequence ID" value="NZ_AP019309.1"/>
</dbReference>
<dbReference type="AlphaFoldDB" id="A0A3G9JAT8"/>
<keyword evidence="9" id="KW-1185">Reference proteome</keyword>
<keyword evidence="5" id="KW-0598">Phosphotransferase system</keyword>
<dbReference type="InParanoid" id="A0A3G9JAT8"/>
<keyword evidence="2" id="KW-0597">Phosphoprotein</keyword>
<keyword evidence="1" id="KW-0813">Transport</keyword>
<name>A0A3G9JAT8_9FIRM</name>
<organism evidence="8 9">
    <name type="scientific">Intestinibaculum porci</name>
    <dbReference type="NCBI Taxonomy" id="2487118"/>
    <lineage>
        <taxon>Bacteria</taxon>
        <taxon>Bacillati</taxon>
        <taxon>Bacillota</taxon>
        <taxon>Erysipelotrichia</taxon>
        <taxon>Erysipelotrichales</taxon>
        <taxon>Erysipelotrichaceae</taxon>
        <taxon>Intestinibaculum</taxon>
    </lineage>
</organism>
<dbReference type="PANTHER" id="PTHR34581:SF2">
    <property type="entry name" value="PTS SYSTEM N,N'-DIACETYLCHITOBIOSE-SPECIFIC EIIB COMPONENT"/>
    <property type="match status" value="1"/>
</dbReference>
<dbReference type="SUPFAM" id="SSF52794">
    <property type="entry name" value="PTS system IIB component-like"/>
    <property type="match status" value="1"/>
</dbReference>
<reference evidence="8 9" key="1">
    <citation type="submission" date="2018-11" db="EMBL/GenBank/DDBJ databases">
        <title>Novel Erysipelotrichaceae bacterium isolated from small intestine of a swine.</title>
        <authorList>
            <person name="Kim J.S."/>
            <person name="Choe H."/>
            <person name="Lee Y.R."/>
            <person name="Kim K.M."/>
            <person name="Park D.S."/>
        </authorList>
    </citation>
    <scope>NUCLEOTIDE SEQUENCE [LARGE SCALE GENOMIC DNA]</scope>
    <source>
        <strain evidence="8 9">SG0102</strain>
    </source>
</reference>
<dbReference type="GO" id="GO:0009401">
    <property type="term" value="P:phosphoenolpyruvate-dependent sugar phosphotransferase system"/>
    <property type="evidence" value="ECO:0007669"/>
    <property type="project" value="UniProtKB-KW"/>
</dbReference>
<evidence type="ECO:0000256" key="2">
    <source>
        <dbReference type="ARBA" id="ARBA00022553"/>
    </source>
</evidence>
<dbReference type="OrthoDB" id="9808134at2"/>
<dbReference type="InterPro" id="IPR013012">
    <property type="entry name" value="PTS_EIIB_3"/>
</dbReference>
<keyword evidence="3" id="KW-0762">Sugar transport</keyword>
<protein>
    <recommendedName>
        <fullName evidence="7">PTS EIIB type-3 domain-containing protein</fullName>
    </recommendedName>
</protein>
<dbReference type="Gene3D" id="3.40.50.2300">
    <property type="match status" value="1"/>
</dbReference>
<dbReference type="EMBL" id="AP019309">
    <property type="protein sequence ID" value="BBH27696.1"/>
    <property type="molecule type" value="Genomic_DNA"/>
</dbReference>
<dbReference type="PROSITE" id="PS51100">
    <property type="entry name" value="PTS_EIIB_TYPE_3"/>
    <property type="match status" value="1"/>
</dbReference>
<evidence type="ECO:0000256" key="6">
    <source>
        <dbReference type="PROSITE-ProRule" id="PRU00423"/>
    </source>
</evidence>
<evidence type="ECO:0000256" key="4">
    <source>
        <dbReference type="ARBA" id="ARBA00022679"/>
    </source>
</evidence>
<accession>A0A3G9JAT8</accession>
<dbReference type="PANTHER" id="PTHR34581">
    <property type="entry name" value="PTS SYSTEM N,N'-DIACETYLCHITOBIOSE-SPECIFIC EIIB COMPONENT"/>
    <property type="match status" value="1"/>
</dbReference>
<gene>
    <name evidence="8" type="ORF">SG0102_26300</name>
</gene>
<feature type="modified residue" description="Phosphocysteine; by EIIA" evidence="6">
    <location>
        <position position="95"/>
    </location>
</feature>
<dbReference type="Proteomes" id="UP000268059">
    <property type="component" value="Chromosome"/>
</dbReference>
<evidence type="ECO:0000256" key="5">
    <source>
        <dbReference type="ARBA" id="ARBA00022683"/>
    </source>
</evidence>